<evidence type="ECO:0000313" key="1">
    <source>
        <dbReference type="EMBL" id="MCW8107226.1"/>
    </source>
</evidence>
<dbReference type="RefSeq" id="WP_265615925.1">
    <property type="nucleotide sequence ID" value="NZ_JAPFRD010000002.1"/>
</dbReference>
<sequence length="163" mass="18578">MVDIDPLTDLTIKLSRHLVSRESKFKEICVCVSRVIRSANRISLWQFNESRNAITCLCLLEDDTFSLDVDQNLSSTSCQDYFSALFQKDVVIAPIAQEHPDTSCLSDSYLQPNNIYSLLDYIFHQDFVPIGIICCEATDAPVAWTEHDVAMLRRIANITSMFY</sequence>
<organism evidence="1 2">
    <name type="scientific">Alteromonas aquimaris</name>
    <dbReference type="NCBI Taxonomy" id="2998417"/>
    <lineage>
        <taxon>Bacteria</taxon>
        <taxon>Pseudomonadati</taxon>
        <taxon>Pseudomonadota</taxon>
        <taxon>Gammaproteobacteria</taxon>
        <taxon>Alteromonadales</taxon>
        <taxon>Alteromonadaceae</taxon>
        <taxon>Alteromonas/Salinimonas group</taxon>
        <taxon>Alteromonas</taxon>
    </lineage>
</organism>
<accession>A0ABT3P376</accession>
<keyword evidence="2" id="KW-1185">Reference proteome</keyword>
<proteinExistence type="predicted"/>
<evidence type="ECO:0008006" key="3">
    <source>
        <dbReference type="Google" id="ProtNLM"/>
    </source>
</evidence>
<gene>
    <name evidence="1" type="ORF">OPS25_01745</name>
</gene>
<protein>
    <recommendedName>
        <fullName evidence="3">GAF domain-containing protein</fullName>
    </recommendedName>
</protein>
<name>A0ABT3P376_9ALTE</name>
<dbReference type="Proteomes" id="UP001142810">
    <property type="component" value="Unassembled WGS sequence"/>
</dbReference>
<dbReference type="Gene3D" id="3.30.450.40">
    <property type="match status" value="1"/>
</dbReference>
<reference evidence="1" key="1">
    <citation type="submission" date="2022-11" db="EMBL/GenBank/DDBJ databases">
        <title>Alteromonas sp. nov., isolated from sea water of the Qingdao.</title>
        <authorList>
            <person name="Wang Q."/>
        </authorList>
    </citation>
    <scope>NUCLEOTIDE SEQUENCE</scope>
    <source>
        <strain evidence="1">ASW11-7</strain>
    </source>
</reference>
<dbReference type="InterPro" id="IPR029016">
    <property type="entry name" value="GAF-like_dom_sf"/>
</dbReference>
<comment type="caution">
    <text evidence="1">The sequence shown here is derived from an EMBL/GenBank/DDBJ whole genome shotgun (WGS) entry which is preliminary data.</text>
</comment>
<dbReference type="EMBL" id="JAPFRD010000002">
    <property type="protein sequence ID" value="MCW8107226.1"/>
    <property type="molecule type" value="Genomic_DNA"/>
</dbReference>
<dbReference type="SUPFAM" id="SSF55781">
    <property type="entry name" value="GAF domain-like"/>
    <property type="match status" value="1"/>
</dbReference>
<evidence type="ECO:0000313" key="2">
    <source>
        <dbReference type="Proteomes" id="UP001142810"/>
    </source>
</evidence>